<reference evidence="1" key="1">
    <citation type="submission" date="2013-12" db="EMBL/GenBank/DDBJ databases">
        <title>The Genome Sequence of Aphanomyces invadans NJM9701.</title>
        <authorList>
            <consortium name="The Broad Institute Genomics Platform"/>
            <person name="Russ C."/>
            <person name="Tyler B."/>
            <person name="van West P."/>
            <person name="Dieguez-Uribeondo J."/>
            <person name="Young S.K."/>
            <person name="Zeng Q."/>
            <person name="Gargeya S."/>
            <person name="Fitzgerald M."/>
            <person name="Abouelleil A."/>
            <person name="Alvarado L."/>
            <person name="Chapman S.B."/>
            <person name="Gainer-Dewar J."/>
            <person name="Goldberg J."/>
            <person name="Griggs A."/>
            <person name="Gujja S."/>
            <person name="Hansen M."/>
            <person name="Howarth C."/>
            <person name="Imamovic A."/>
            <person name="Ireland A."/>
            <person name="Larimer J."/>
            <person name="McCowan C."/>
            <person name="Murphy C."/>
            <person name="Pearson M."/>
            <person name="Poon T.W."/>
            <person name="Priest M."/>
            <person name="Roberts A."/>
            <person name="Saif S."/>
            <person name="Shea T."/>
            <person name="Sykes S."/>
            <person name="Wortman J."/>
            <person name="Nusbaum C."/>
            <person name="Birren B."/>
        </authorList>
    </citation>
    <scope>NUCLEOTIDE SEQUENCE [LARGE SCALE GENOMIC DNA]</scope>
    <source>
        <strain evidence="1">NJM9701</strain>
    </source>
</reference>
<protein>
    <recommendedName>
        <fullName evidence="2">Endonuclease/exonuclease/phosphatase domain-containing protein</fullName>
    </recommendedName>
</protein>
<name>A0A024TVT3_9STRA</name>
<accession>A0A024TVT3</accession>
<dbReference type="eggNOG" id="ENOG502ST8K">
    <property type="taxonomic scope" value="Eukaryota"/>
</dbReference>
<dbReference type="OrthoDB" id="78439at2759"/>
<dbReference type="AlphaFoldDB" id="A0A024TVT3"/>
<dbReference type="RefSeq" id="XP_008872979.1">
    <property type="nucleotide sequence ID" value="XM_008874757.1"/>
</dbReference>
<evidence type="ECO:0000313" key="1">
    <source>
        <dbReference type="EMBL" id="ETV98104.1"/>
    </source>
</evidence>
<dbReference type="VEuPathDB" id="FungiDB:H310_08848"/>
<gene>
    <name evidence="1" type="ORF">H310_08848</name>
</gene>
<dbReference type="SUPFAM" id="SSF56219">
    <property type="entry name" value="DNase I-like"/>
    <property type="match status" value="1"/>
</dbReference>
<organism evidence="1">
    <name type="scientific">Aphanomyces invadans</name>
    <dbReference type="NCBI Taxonomy" id="157072"/>
    <lineage>
        <taxon>Eukaryota</taxon>
        <taxon>Sar</taxon>
        <taxon>Stramenopiles</taxon>
        <taxon>Oomycota</taxon>
        <taxon>Saprolegniomycetes</taxon>
        <taxon>Saprolegniales</taxon>
        <taxon>Verrucalvaceae</taxon>
        <taxon>Aphanomyces</taxon>
    </lineage>
</organism>
<dbReference type="GeneID" id="20085898"/>
<proteinExistence type="predicted"/>
<dbReference type="InterPro" id="IPR036691">
    <property type="entry name" value="Endo/exonu/phosph_ase_sf"/>
</dbReference>
<dbReference type="EMBL" id="KI913970">
    <property type="protein sequence ID" value="ETV98104.1"/>
    <property type="molecule type" value="Genomic_DNA"/>
</dbReference>
<dbReference type="Gene3D" id="3.60.10.10">
    <property type="entry name" value="Endonuclease/exonuclease/phosphatase"/>
    <property type="match status" value="1"/>
</dbReference>
<evidence type="ECO:0008006" key="2">
    <source>
        <dbReference type="Google" id="ProtNLM"/>
    </source>
</evidence>
<sequence length="145" mass="16472">MGDLNLPMDLYRDAENPHHSLTVGRVDCLEWLSALRVIDAWRMHHSDDRTYSGPHSTTRLDYILVDAHLVHDCYVSSEYQRPGAHVAGDHVIHSVVQDNVNQTMGKGYWKLPKELLQYPQIREAIAAEASRLLETIRAANYPGVV</sequence>